<feature type="region of interest" description="Disordered" evidence="3">
    <location>
        <begin position="1449"/>
        <end position="1480"/>
    </location>
</feature>
<proteinExistence type="predicted"/>
<feature type="compositionally biased region" description="Polar residues" evidence="3">
    <location>
        <begin position="1057"/>
        <end position="1077"/>
    </location>
</feature>
<feature type="compositionally biased region" description="Polar residues" evidence="3">
    <location>
        <begin position="70"/>
        <end position="90"/>
    </location>
</feature>
<feature type="region of interest" description="Disordered" evidence="3">
    <location>
        <begin position="1354"/>
        <end position="1432"/>
    </location>
</feature>
<dbReference type="Pfam" id="PF13855">
    <property type="entry name" value="LRR_8"/>
    <property type="match status" value="1"/>
</dbReference>
<evidence type="ECO:0000313" key="5">
    <source>
        <dbReference type="Proteomes" id="UP000325313"/>
    </source>
</evidence>
<feature type="region of interest" description="Disordered" evidence="3">
    <location>
        <begin position="982"/>
        <end position="1013"/>
    </location>
</feature>
<feature type="compositionally biased region" description="Gly residues" evidence="3">
    <location>
        <begin position="1354"/>
        <end position="1372"/>
    </location>
</feature>
<feature type="compositionally biased region" description="Low complexity" evidence="3">
    <location>
        <begin position="1158"/>
        <end position="1219"/>
    </location>
</feature>
<keyword evidence="2" id="KW-0677">Repeat</keyword>
<dbReference type="Gene3D" id="3.80.10.10">
    <property type="entry name" value="Ribonuclease Inhibitor"/>
    <property type="match status" value="1"/>
</dbReference>
<feature type="compositionally biased region" description="Polar residues" evidence="3">
    <location>
        <begin position="499"/>
        <end position="525"/>
    </location>
</feature>
<dbReference type="SUPFAM" id="SSF52058">
    <property type="entry name" value="L domain-like"/>
    <property type="match status" value="1"/>
</dbReference>
<feature type="region of interest" description="Disordered" evidence="3">
    <location>
        <begin position="288"/>
        <end position="318"/>
    </location>
</feature>
<feature type="compositionally biased region" description="Basic and acidic residues" evidence="3">
    <location>
        <begin position="292"/>
        <end position="303"/>
    </location>
</feature>
<evidence type="ECO:0000256" key="3">
    <source>
        <dbReference type="SAM" id="MobiDB-lite"/>
    </source>
</evidence>
<feature type="compositionally biased region" description="Low complexity" evidence="3">
    <location>
        <begin position="894"/>
        <end position="903"/>
    </location>
</feature>
<evidence type="ECO:0000256" key="1">
    <source>
        <dbReference type="ARBA" id="ARBA00022614"/>
    </source>
</evidence>
<feature type="compositionally biased region" description="Low complexity" evidence="3">
    <location>
        <begin position="7"/>
        <end position="38"/>
    </location>
</feature>
<dbReference type="GO" id="GO:0005737">
    <property type="term" value="C:cytoplasm"/>
    <property type="evidence" value="ECO:0007669"/>
    <property type="project" value="TreeGrafter"/>
</dbReference>
<dbReference type="PANTHER" id="PTHR15454">
    <property type="entry name" value="NISCHARIN RELATED"/>
    <property type="match status" value="1"/>
</dbReference>
<feature type="region of interest" description="Disordered" evidence="3">
    <location>
        <begin position="1"/>
        <end position="43"/>
    </location>
</feature>
<feature type="compositionally biased region" description="Low complexity" evidence="3">
    <location>
        <begin position="1373"/>
        <end position="1383"/>
    </location>
</feature>
<organism evidence="4 5">
    <name type="scientific">Puccinia graminis f. sp. tritici</name>
    <dbReference type="NCBI Taxonomy" id="56615"/>
    <lineage>
        <taxon>Eukaryota</taxon>
        <taxon>Fungi</taxon>
        <taxon>Dikarya</taxon>
        <taxon>Basidiomycota</taxon>
        <taxon>Pucciniomycotina</taxon>
        <taxon>Pucciniomycetes</taxon>
        <taxon>Pucciniales</taxon>
        <taxon>Pucciniaceae</taxon>
        <taxon>Puccinia</taxon>
    </lineage>
</organism>
<dbReference type="SMART" id="SM00369">
    <property type="entry name" value="LRR_TYP"/>
    <property type="match status" value="2"/>
</dbReference>
<dbReference type="InterPro" id="IPR032675">
    <property type="entry name" value="LRR_dom_sf"/>
</dbReference>
<dbReference type="EMBL" id="VDEP01000372">
    <property type="protein sequence ID" value="KAA1095271.1"/>
    <property type="molecule type" value="Genomic_DNA"/>
</dbReference>
<protein>
    <submittedName>
        <fullName evidence="4">RAM signaling network component</fullName>
    </submittedName>
</protein>
<dbReference type="Proteomes" id="UP000325313">
    <property type="component" value="Unassembled WGS sequence"/>
</dbReference>
<reference evidence="4 5" key="1">
    <citation type="submission" date="2019-05" db="EMBL/GenBank/DDBJ databases">
        <title>Emergence of the Ug99 lineage of the wheat stem rust pathogen through somatic hybridization.</title>
        <authorList>
            <person name="Li F."/>
            <person name="Upadhyaya N.M."/>
            <person name="Sperschneider J."/>
            <person name="Matny O."/>
            <person name="Nguyen-Phuc H."/>
            <person name="Mago R."/>
            <person name="Raley C."/>
            <person name="Miller M.E."/>
            <person name="Silverstein K.A.T."/>
            <person name="Henningsen E."/>
            <person name="Hirsch C.D."/>
            <person name="Visser B."/>
            <person name="Pretorius Z.A."/>
            <person name="Steffenson B.J."/>
            <person name="Schwessinger B."/>
            <person name="Dodds P.N."/>
            <person name="Figueroa M."/>
        </authorList>
    </citation>
    <scope>NUCLEOTIDE SEQUENCE [LARGE SCALE GENOMIC DNA]</scope>
    <source>
        <strain evidence="4 5">Ug99</strain>
    </source>
</reference>
<feature type="region of interest" description="Disordered" evidence="3">
    <location>
        <begin position="1051"/>
        <end position="1122"/>
    </location>
</feature>
<dbReference type="InterPro" id="IPR001611">
    <property type="entry name" value="Leu-rich_rpt"/>
</dbReference>
<keyword evidence="1" id="KW-0433">Leucine-rich repeat</keyword>
<feature type="compositionally biased region" description="Low complexity" evidence="3">
    <location>
        <begin position="1449"/>
        <end position="1467"/>
    </location>
</feature>
<dbReference type="SMART" id="SM00364">
    <property type="entry name" value="LRR_BAC"/>
    <property type="match status" value="3"/>
</dbReference>
<feature type="compositionally biased region" description="Polar residues" evidence="3">
    <location>
        <begin position="1410"/>
        <end position="1423"/>
    </location>
</feature>
<gene>
    <name evidence="4" type="primary">SOG2_1</name>
    <name evidence="4" type="ORF">PGTUg99_011437</name>
</gene>
<comment type="caution">
    <text evidence="4">The sequence shown here is derived from an EMBL/GenBank/DDBJ whole genome shotgun (WGS) entry which is preliminary data.</text>
</comment>
<feature type="compositionally biased region" description="Low complexity" evidence="3">
    <location>
        <begin position="1088"/>
        <end position="1111"/>
    </location>
</feature>
<feature type="compositionally biased region" description="Basic residues" evidence="3">
    <location>
        <begin position="998"/>
        <end position="1008"/>
    </location>
</feature>
<feature type="region of interest" description="Disordered" evidence="3">
    <location>
        <begin position="1158"/>
        <end position="1248"/>
    </location>
</feature>
<feature type="compositionally biased region" description="Low complexity" evidence="3">
    <location>
        <begin position="1233"/>
        <end position="1248"/>
    </location>
</feature>
<feature type="region of interest" description="Disordered" evidence="3">
    <location>
        <begin position="840"/>
        <end position="903"/>
    </location>
</feature>
<dbReference type="Pfam" id="PF10428">
    <property type="entry name" value="SOG2"/>
    <property type="match status" value="2"/>
</dbReference>
<feature type="compositionally biased region" description="Polar residues" evidence="3">
    <location>
        <begin position="768"/>
        <end position="804"/>
    </location>
</feature>
<dbReference type="InterPro" id="IPR019487">
    <property type="entry name" value="RAM_signalling_pathway_SOG2"/>
</dbReference>
<feature type="region of interest" description="Disordered" evidence="3">
    <location>
        <begin position="723"/>
        <end position="810"/>
    </location>
</feature>
<feature type="region of interest" description="Disordered" evidence="3">
    <location>
        <begin position="63"/>
        <end position="90"/>
    </location>
</feature>
<feature type="compositionally biased region" description="Low complexity" evidence="3">
    <location>
        <begin position="474"/>
        <end position="488"/>
    </location>
</feature>
<feature type="compositionally biased region" description="Low complexity" evidence="3">
    <location>
        <begin position="308"/>
        <end position="317"/>
    </location>
</feature>
<evidence type="ECO:0000313" key="4">
    <source>
        <dbReference type="EMBL" id="KAA1095271.1"/>
    </source>
</evidence>
<accession>A0A5B0P1K1</accession>
<evidence type="ECO:0000256" key="2">
    <source>
        <dbReference type="ARBA" id="ARBA00022737"/>
    </source>
</evidence>
<name>A0A5B0P1K1_PUCGR</name>
<dbReference type="PROSITE" id="PS51450">
    <property type="entry name" value="LRR"/>
    <property type="match status" value="1"/>
</dbReference>
<dbReference type="PANTHER" id="PTHR15454:SF56">
    <property type="entry name" value="PROTEIN PHOSPHATASE 1 REGULATORY SUBUNIT 7-RELATED"/>
    <property type="match status" value="1"/>
</dbReference>
<feature type="compositionally biased region" description="Polar residues" evidence="3">
    <location>
        <begin position="1388"/>
        <end position="1403"/>
    </location>
</feature>
<feature type="compositionally biased region" description="Low complexity" evidence="3">
    <location>
        <begin position="873"/>
        <end position="883"/>
    </location>
</feature>
<feature type="compositionally biased region" description="Polar residues" evidence="3">
    <location>
        <begin position="1220"/>
        <end position="1231"/>
    </location>
</feature>
<sequence length="1480" mass="159240">MSTSEEPNNNNHHTPSLSLSLSLSTNQQQQQQQNTHNLIQTDPTLPITPEALLRHVRQMRIAAINRRRSPSTPVDQASLSVHSRAGSNASSNYDEVIGSNLCLSSSTMSTCSNDGHSNTNNQSLTLTIPDSSRIENNRAMAETLDLSHRRIADLTQPVVEELAEYVERLALGYNYLPVLPDHFAILGDSLRYLNLRGNHMEIFPEVLTRMPSLEILDVSRNKIKAFPRRPGSLDRLRVLSVSRNRIKRLPNYVANLTTLRVLKIDHNPVIWPPKELVTFVDACERADEDEVDPTHRARDDGSSHIRTRTPSSETSTSMAQWLRTLQEWMRKNPYVRPVKQIRPSTGEIVGDPSEFGALRSAVDFERSFHNFKGTQSPDISPVMTLSSGGPGTSPVTTSVPISRTTTEAYDHMVQHNRNASSSSSSQWVRKRPELRLKKSLPDLRRNHAEIMVERSADVERAYFGLNRSTPILPPSSSSSVTFSLNSPNLADRGPRSAMALSSGTSTPGLATNNPPPSTSQVSFNESDLVRPGASQIRRIKIGTSAEDDSLAGDRNSGAYFRRLSMLPASTISKQVPTPLLQLMDGIRGILFSLSQIYAALKQFVMFATQDRLPGALSRMTSAADDSMGKLINSLDRFDSSTRRAQPELEVVQQVFKSCRDNVIVFGKLVNVLSIQLKVLTASADVRYSRTLLLSLYGATAEIAMSWQMITPLVDDVISLPSLRKSKPTSPPPPAAPLHESKEESSSSNDFQKTTANISASELRRTVSRENLTTDQSSLPESSKTIASTSSNNLISPANTSTQTNKGRRQGGSYVAEDVQIGGYISPATPAGLTALPLPSYGSVSPSPSPSSEGFGSASKTEGSQVMLNEESRPSPSSRHPFPRQTLDPLSIGPSALDSSSKSSLLDTYPSLISPGTISLPRSPALTSIASLSSTNTTTNTVPYSVEPSSILNENEHVASSRPTLPLFSNSNKTIIDIPERTTSKFHPHSHSHPPPPHSHPHHSHHSHHSRFDNSLSRTDQDFLDMTDATIDIALSVTSLMLENLRQPGLDLHHHHSIPNNTHNNDTSINHRPQNSFDEPNGGAKNEVTSSSSGTPITASSSSTTTGTGTVTGRRERKGTVGLSKPAELKELCEQEIEVIRRLRTSLAGFWAHRNSLSHSSCSCSHHPHQQQQQQHQQSSHSHSNSQSIKESSSSSSSSSSTSLTSLASSSNQSNHSNGSYGSAFSTSTTTPDLHLSNNSNHSNSSPFISSSSSSSSSSSLFLNPSSSSASSCHFHYPLDLNSSCSAIGSVESRKVFEDATAFVRAVIQTANLARLTMIEYPLSKSIREGLGELTKATKELATLLAVSSFKPGGNGSNIGTGTGTSVGPGTGNIGSSSTTGSLSHPAGASTSTAMPSTYGSNNPGLPVPSTPTTAVGFNSHQPTSAPPSFNPALAVNPNSISNLGAPSLAASHASSNANGNANTNPSHLPLVSSPEGYQYH</sequence>
<feature type="compositionally biased region" description="Low complexity" evidence="3">
    <location>
        <begin position="840"/>
        <end position="858"/>
    </location>
</feature>
<dbReference type="InterPro" id="IPR003591">
    <property type="entry name" value="Leu-rich_rpt_typical-subtyp"/>
</dbReference>
<feature type="region of interest" description="Disordered" evidence="3">
    <location>
        <begin position="474"/>
        <end position="525"/>
    </location>
</feature>
<feature type="compositionally biased region" description="Polar residues" evidence="3">
    <location>
        <begin position="745"/>
        <end position="759"/>
    </location>
</feature>